<dbReference type="AlphaFoldDB" id="F1YKF8"/>
<reference evidence="2 3" key="1">
    <citation type="journal article" date="2011" name="J. Bacteriol.">
        <title>Draft Genome Sequence of Gordonia neofelifaecis NRRL B-59395, a Cholesterol-Degrading Actinomycete.</title>
        <authorList>
            <person name="Ge F."/>
            <person name="Li W."/>
            <person name="Chen G."/>
            <person name="Liu Y."/>
            <person name="Zhang G."/>
            <person name="Yong B."/>
            <person name="Wang Q."/>
            <person name="Wang N."/>
            <person name="Huang Z."/>
            <person name="Li W."/>
            <person name="Wang J."/>
            <person name="Wu C."/>
            <person name="Xie Q."/>
            <person name="Liu G."/>
        </authorList>
    </citation>
    <scope>NUCLEOTIDE SEQUENCE [LARGE SCALE GENOMIC DNA]</scope>
    <source>
        <strain evidence="2 3">NRRL B-59395</strain>
    </source>
</reference>
<gene>
    <name evidence="2" type="ORF">SCNU_11575</name>
</gene>
<evidence type="ECO:0000313" key="2">
    <source>
        <dbReference type="EMBL" id="EGD54844.1"/>
    </source>
</evidence>
<feature type="region of interest" description="Disordered" evidence="1">
    <location>
        <begin position="19"/>
        <end position="45"/>
    </location>
</feature>
<comment type="caution">
    <text evidence="2">The sequence shown here is derived from an EMBL/GenBank/DDBJ whole genome shotgun (WGS) entry which is preliminary data.</text>
</comment>
<name>F1YKF8_9ACTN</name>
<dbReference type="RefSeq" id="WP_009679533.1">
    <property type="nucleotide sequence ID" value="NZ_AEUD01000009.1"/>
</dbReference>
<evidence type="ECO:0000313" key="3">
    <source>
        <dbReference type="Proteomes" id="UP000035065"/>
    </source>
</evidence>
<sequence>MVAAVVTPVALVFSKRHATDRPDDPVAVPMAERRSGEISRLPQAR</sequence>
<evidence type="ECO:0000256" key="1">
    <source>
        <dbReference type="SAM" id="MobiDB-lite"/>
    </source>
</evidence>
<dbReference type="EMBL" id="AEUD01000009">
    <property type="protein sequence ID" value="EGD54844.1"/>
    <property type="molecule type" value="Genomic_DNA"/>
</dbReference>
<protein>
    <submittedName>
        <fullName evidence="2">Uncharacterized protein</fullName>
    </submittedName>
</protein>
<accession>F1YKF8</accession>
<dbReference type="Proteomes" id="UP000035065">
    <property type="component" value="Unassembled WGS sequence"/>
</dbReference>
<proteinExistence type="predicted"/>
<keyword evidence="3" id="KW-1185">Reference proteome</keyword>
<organism evidence="2 3">
    <name type="scientific">Gordonia neofelifaecis NRRL B-59395</name>
    <dbReference type="NCBI Taxonomy" id="644548"/>
    <lineage>
        <taxon>Bacteria</taxon>
        <taxon>Bacillati</taxon>
        <taxon>Actinomycetota</taxon>
        <taxon>Actinomycetes</taxon>
        <taxon>Mycobacteriales</taxon>
        <taxon>Gordoniaceae</taxon>
        <taxon>Gordonia</taxon>
    </lineage>
</organism>